<dbReference type="EMBL" id="AZIL01000126">
    <property type="protein sequence ID" value="EWM29616.1"/>
    <property type="molecule type" value="Genomic_DNA"/>
</dbReference>
<feature type="transmembrane region" description="Helical" evidence="2">
    <location>
        <begin position="87"/>
        <end position="110"/>
    </location>
</feature>
<name>W7UA10_9STRA</name>
<sequence length="967" mass="107504">MKIKNHFKAFVEVEQVQVRKEASRICSSGLFWSTYIEKLHNKNSSSSAEEVCVRLLEVGLLILVVVGAYGIHQTFSSPTLKRESSPAQIYCHDIVVYVWVLTSGLGLYLLQNTLHRIQRRLLVAMWKQIYPEPNEREKKPSRLHLLFNRTGLGAWCQRALQWAKSRPSKLSVPTPSRVASGIRAEDVVAHFQGLERLEKLRNNAMPGLPIMFLFCWLYAGALDVRSSCLAHYPALGAAFYTLSWTGYSAALVCLLITIARYAYSPTDEGAFFRSAHVSNPFSPPPTLPPLQALVTTKMFCSTRKIIAMILGPLSALLPMDMVPPFCGYGYSPFSVGEIGQHEAPTEPVRDVTSSATSTDVSISDVEQGRDVAHIHEGQSFFTNTDSISRGRRGGERSAGNVGSSIPIGDDHDSINFDESSHYEDFAWPVTTTSLQTSIEFSPIAIRHRNSRSTRSSNLASPNRLNDRASSRDSDTSHSSGIAIAAPSSSAVSSFFLLYFNPRRYDLLVALFLGAKRVITLPHSTRRLLCSTFWACLHVLIICLVTSSFYLLGQTSFLSGLEMENCAASRGFVYALAIGFSVYTGLAFWLWKEKENSFREDPEEHALKEVWLLRGLVSLLIISYTWGMMVLKETACYASYPRLRGAVLSYTMLGSTLLAIAVILHALATCAWMVLSTVQVLRGMHETMTLFIRFIFRLAPHQAFLERYGQIERIGRSESNLLSERTIQVAEELSLMPYFHVWVIEGGERREEGGNPERARPGPVEGSAAIGSGECGRWEDERDVYSRPSPRRQHQDEEKQHMDAFEGRGATRSPSPLRALPRTHIPTTPIGRIMGRRTRFSESEGNGDDVHAGRSIFRQVGRYGHVEEEKNGVFEDGSGEAWSSGTDIKDGTTLPAAIRVICETRNQEWQTLPMACNAIDVPRQSILAATMQSIFDVTPLSIDPLQPSPPSATREADALDTVEQDALG</sequence>
<reference evidence="3 4" key="1">
    <citation type="journal article" date="2014" name="Mol. Plant">
        <title>Chromosome Scale Genome Assembly and Transcriptome Profiling of Nannochloropsis gaditana in Nitrogen Depletion.</title>
        <authorList>
            <person name="Corteggiani Carpinelli E."/>
            <person name="Telatin A."/>
            <person name="Vitulo N."/>
            <person name="Forcato C."/>
            <person name="D'Angelo M."/>
            <person name="Schiavon R."/>
            <person name="Vezzi A."/>
            <person name="Giacometti G.M."/>
            <person name="Morosinotto T."/>
            <person name="Valle G."/>
        </authorList>
    </citation>
    <scope>NUCLEOTIDE SEQUENCE [LARGE SCALE GENOMIC DNA]</scope>
    <source>
        <strain evidence="3 4">B-31</strain>
    </source>
</reference>
<feature type="compositionally biased region" description="Basic and acidic residues" evidence="1">
    <location>
        <begin position="792"/>
        <end position="805"/>
    </location>
</feature>
<dbReference type="Proteomes" id="UP000019335">
    <property type="component" value="Chromosome 2"/>
</dbReference>
<feature type="transmembrane region" description="Helical" evidence="2">
    <location>
        <begin position="480"/>
        <end position="499"/>
    </location>
</feature>
<feature type="transmembrane region" description="Helical" evidence="2">
    <location>
        <begin position="610"/>
        <end position="630"/>
    </location>
</feature>
<feature type="transmembrane region" description="Helical" evidence="2">
    <location>
        <begin position="571"/>
        <end position="590"/>
    </location>
</feature>
<feature type="transmembrane region" description="Helical" evidence="2">
    <location>
        <begin position="51"/>
        <end position="72"/>
    </location>
</feature>
<feature type="compositionally biased region" description="Basic and acidic residues" evidence="1">
    <location>
        <begin position="464"/>
        <end position="475"/>
    </location>
</feature>
<feature type="region of interest" description="Disordered" evidence="1">
    <location>
        <begin position="940"/>
        <end position="967"/>
    </location>
</feature>
<feature type="region of interest" description="Disordered" evidence="1">
    <location>
        <begin position="451"/>
        <end position="477"/>
    </location>
</feature>
<feature type="transmembrane region" description="Helical" evidence="2">
    <location>
        <begin position="204"/>
        <end position="222"/>
    </location>
</feature>
<evidence type="ECO:0000313" key="4">
    <source>
        <dbReference type="Proteomes" id="UP000019335"/>
    </source>
</evidence>
<dbReference type="AlphaFoldDB" id="W7UA10"/>
<evidence type="ECO:0000256" key="2">
    <source>
        <dbReference type="SAM" id="Phobius"/>
    </source>
</evidence>
<keyword evidence="2" id="KW-0472">Membrane</keyword>
<feature type="compositionally biased region" description="Low complexity" evidence="1">
    <location>
        <begin position="350"/>
        <end position="362"/>
    </location>
</feature>
<organism evidence="3 4">
    <name type="scientific">Nannochloropsis gaditana</name>
    <dbReference type="NCBI Taxonomy" id="72520"/>
    <lineage>
        <taxon>Eukaryota</taxon>
        <taxon>Sar</taxon>
        <taxon>Stramenopiles</taxon>
        <taxon>Ochrophyta</taxon>
        <taxon>Eustigmatophyceae</taxon>
        <taxon>Eustigmatales</taxon>
        <taxon>Monodopsidaceae</taxon>
        <taxon>Nannochloropsis</taxon>
    </lineage>
</organism>
<keyword evidence="2" id="KW-1133">Transmembrane helix</keyword>
<evidence type="ECO:0000313" key="3">
    <source>
        <dbReference type="EMBL" id="EWM29616.1"/>
    </source>
</evidence>
<proteinExistence type="predicted"/>
<feature type="compositionally biased region" description="Acidic residues" evidence="1">
    <location>
        <begin position="957"/>
        <end position="967"/>
    </location>
</feature>
<gene>
    <name evidence="3" type="ORF">Naga_100006g65</name>
</gene>
<accession>W7UA10</accession>
<feature type="region of interest" description="Disordered" evidence="1">
    <location>
        <begin position="749"/>
        <end position="850"/>
    </location>
</feature>
<feature type="region of interest" description="Disordered" evidence="1">
    <location>
        <begin position="341"/>
        <end position="362"/>
    </location>
</feature>
<feature type="transmembrane region" description="Helical" evidence="2">
    <location>
        <begin position="242"/>
        <end position="263"/>
    </location>
</feature>
<feature type="compositionally biased region" description="Basic and acidic residues" evidence="1">
    <location>
        <begin position="775"/>
        <end position="784"/>
    </location>
</feature>
<feature type="compositionally biased region" description="Basic and acidic residues" evidence="1">
    <location>
        <begin position="749"/>
        <end position="759"/>
    </location>
</feature>
<feature type="transmembrane region" description="Helical" evidence="2">
    <location>
        <begin position="531"/>
        <end position="551"/>
    </location>
</feature>
<keyword evidence="2" id="KW-0812">Transmembrane</keyword>
<protein>
    <submittedName>
        <fullName evidence="3">Uncharacterized protein</fullName>
    </submittedName>
</protein>
<feature type="region of interest" description="Disordered" evidence="1">
    <location>
        <begin position="382"/>
        <end position="412"/>
    </location>
</feature>
<keyword evidence="4" id="KW-1185">Reference proteome</keyword>
<evidence type="ECO:0000256" key="1">
    <source>
        <dbReference type="SAM" id="MobiDB-lite"/>
    </source>
</evidence>
<comment type="caution">
    <text evidence="3">The sequence shown here is derived from an EMBL/GenBank/DDBJ whole genome shotgun (WGS) entry which is preliminary data.</text>
</comment>
<feature type="transmembrane region" description="Helical" evidence="2">
    <location>
        <begin position="651"/>
        <end position="674"/>
    </location>
</feature>